<feature type="transmembrane region" description="Helical" evidence="1">
    <location>
        <begin position="1019"/>
        <end position="1040"/>
    </location>
</feature>
<protein>
    <submittedName>
        <fullName evidence="2">Uncharacterized protein</fullName>
    </submittedName>
</protein>
<keyword evidence="3" id="KW-1185">Reference proteome</keyword>
<dbReference type="VEuPathDB" id="FungiDB:SDRG_08050"/>
<dbReference type="RefSeq" id="XP_008612139.1">
    <property type="nucleotide sequence ID" value="XM_008613917.1"/>
</dbReference>
<dbReference type="EMBL" id="JH767155">
    <property type="protein sequence ID" value="EQC34277.1"/>
    <property type="molecule type" value="Genomic_DNA"/>
</dbReference>
<feature type="transmembrane region" description="Helical" evidence="1">
    <location>
        <begin position="854"/>
        <end position="874"/>
    </location>
</feature>
<evidence type="ECO:0000256" key="1">
    <source>
        <dbReference type="SAM" id="Phobius"/>
    </source>
</evidence>
<proteinExistence type="predicted"/>
<accession>T0RV61</accession>
<dbReference type="InParanoid" id="T0RV61"/>
<feature type="transmembrane region" description="Helical" evidence="1">
    <location>
        <begin position="973"/>
        <end position="998"/>
    </location>
</feature>
<keyword evidence="1" id="KW-0472">Membrane</keyword>
<sequence>MYKLYNASTATTNVSPTYARRVILTELTSIEYAVPQLRAVSVAWSMRMNVQHCWLDFNQTFEIAHTEGRQQRCKDQFATNGAVYLEAILRNVVWADYMAMWGGVNSRFAVTYGLALQETAPGQRFLDIVSQARATTTVLDELAYWRSYKLNRFQLQWQNRWQSGITESVALQNALGLTQFVTIKNFPQGTGPWTTFALYWMPLNDLTLGKYMNRSFVHGSSRYYATNLSATLPPRDLEVIHGITKVSGQFFNQTKLFRTVVGPFLSVDCLYPSVPTSLTQAYLAARALLLASFGGVDGIRKALPTAALSLTPLTWRANDAFYGGNPMCTLLPRTAYVQQSFDFFDDCAKAKPLTLTLDPLLLVLARAVNNNAAIPDVCAVTSPATACVAAVTAADQLLESFALDWNTSVANEIGLNIGLMQYATAANGSWVVLQQPLLEPSFAFFGYVFLFDWVLGNREVVSFQGDSGNLTLMSNVYSPQLYTTGTQPLQSATQILYYLVVATSVILVGVGGIALMYAVKTRLRFNGLNLFFFNRIVGAVWIGRPLAFLRGASAILLLSSANASLETSSSGASRFVATPRSWLEAIVVTGEATWLTYVANDILVLLTRDHTKLTRAPLAGTLAVQAAYYNITPLDISYPVPGAWLALPYPASYGGSPLCPDITASRLMTAGLFAIVSYDAICLSASGTTARIQPTRQHYVLSALMAQLDSSTNMTRVCAHDVAYVLQCAVYLRSTVSYINSYVPQSEAVRASILDIRDTVRALDISFLLFFRDNATTPVLQLQSRKLLDPSESNFEFFAWLYLYDWVLGIREVISFQGDTASLTLITDYQPPLSQATQAWQVPSNIARYLRAGVLYVTGVMMAIAGLATVYIMISHGALEGWNMLELGRVGGIVWVGRPFLLLRSVTAMVVLSTATLQLQNSGYLSYFVTVRDPWYKTLLAANEVTWLITIVNDILLVFTGQYATHYAMLNGLLVWVAAALLTNLAPVTATTSIDLACVSEQVDAQAACTSGSIQIGSLLRMAILVGTVLGSHGICYLVVKCGVRTTTSVPMASLFLTSGAKFLFEQTHWTYKNVYYLDRSSAVLVGLLTLRVGANMVVLDIKIWRLFVLPLRNDGSTPLALRAGIPLLDAL</sequence>
<evidence type="ECO:0000313" key="2">
    <source>
        <dbReference type="EMBL" id="EQC34277.1"/>
    </source>
</evidence>
<dbReference type="Proteomes" id="UP000030762">
    <property type="component" value="Unassembled WGS sequence"/>
</dbReference>
<feature type="transmembrane region" description="Helical" evidence="1">
    <location>
        <begin position="894"/>
        <end position="917"/>
    </location>
</feature>
<reference evidence="2 3" key="1">
    <citation type="submission" date="2012-04" db="EMBL/GenBank/DDBJ databases">
        <title>The Genome Sequence of Saprolegnia declina VS20.</title>
        <authorList>
            <consortium name="The Broad Institute Genome Sequencing Platform"/>
            <person name="Russ C."/>
            <person name="Nusbaum C."/>
            <person name="Tyler B."/>
            <person name="van West P."/>
            <person name="Dieguez-Uribeondo J."/>
            <person name="de Bruijn I."/>
            <person name="Tripathy S."/>
            <person name="Jiang R."/>
            <person name="Young S.K."/>
            <person name="Zeng Q."/>
            <person name="Gargeya S."/>
            <person name="Fitzgerald M."/>
            <person name="Haas B."/>
            <person name="Abouelleil A."/>
            <person name="Alvarado L."/>
            <person name="Arachchi H.M."/>
            <person name="Berlin A."/>
            <person name="Chapman S.B."/>
            <person name="Goldberg J."/>
            <person name="Griggs A."/>
            <person name="Gujja S."/>
            <person name="Hansen M."/>
            <person name="Howarth C."/>
            <person name="Imamovic A."/>
            <person name="Larimer J."/>
            <person name="McCowen C."/>
            <person name="Montmayeur A."/>
            <person name="Murphy C."/>
            <person name="Neiman D."/>
            <person name="Pearson M."/>
            <person name="Priest M."/>
            <person name="Roberts A."/>
            <person name="Saif S."/>
            <person name="Shea T."/>
            <person name="Sisk P."/>
            <person name="Sykes S."/>
            <person name="Wortman J."/>
            <person name="Nusbaum C."/>
            <person name="Birren B."/>
        </authorList>
    </citation>
    <scope>NUCLEOTIDE SEQUENCE [LARGE SCALE GENOMIC DNA]</scope>
    <source>
        <strain evidence="2 3">VS20</strain>
    </source>
</reference>
<organism evidence="2 3">
    <name type="scientific">Saprolegnia diclina (strain VS20)</name>
    <dbReference type="NCBI Taxonomy" id="1156394"/>
    <lineage>
        <taxon>Eukaryota</taxon>
        <taxon>Sar</taxon>
        <taxon>Stramenopiles</taxon>
        <taxon>Oomycota</taxon>
        <taxon>Saprolegniomycetes</taxon>
        <taxon>Saprolegniales</taxon>
        <taxon>Saprolegniaceae</taxon>
        <taxon>Saprolegnia</taxon>
    </lineage>
</organism>
<dbReference type="GeneID" id="19948777"/>
<keyword evidence="1" id="KW-0812">Transmembrane</keyword>
<name>T0RV61_SAPDV</name>
<dbReference type="OrthoDB" id="10603643at2759"/>
<dbReference type="AlphaFoldDB" id="T0RV61"/>
<feature type="transmembrane region" description="Helical" evidence="1">
    <location>
        <begin position="938"/>
        <end position="961"/>
    </location>
</feature>
<feature type="transmembrane region" description="Helical" evidence="1">
    <location>
        <begin position="495"/>
        <end position="519"/>
    </location>
</feature>
<gene>
    <name evidence="2" type="ORF">SDRG_08050</name>
</gene>
<keyword evidence="1" id="KW-1133">Transmembrane helix</keyword>
<evidence type="ECO:0000313" key="3">
    <source>
        <dbReference type="Proteomes" id="UP000030762"/>
    </source>
</evidence>